<keyword evidence="6" id="KW-0653">Protein transport</keyword>
<organism evidence="13 14">
    <name type="scientific">Roseovarius nubinhibens</name>
    <dbReference type="NCBI Taxonomy" id="314263"/>
    <lineage>
        <taxon>Bacteria</taxon>
        <taxon>Pseudomonadati</taxon>
        <taxon>Pseudomonadota</taxon>
        <taxon>Alphaproteobacteria</taxon>
        <taxon>Rhodobacterales</taxon>
        <taxon>Roseobacteraceae</taxon>
        <taxon>Roseovarius</taxon>
    </lineage>
</organism>
<evidence type="ECO:0000256" key="7">
    <source>
        <dbReference type="ARBA" id="ARBA00023186"/>
    </source>
</evidence>
<gene>
    <name evidence="13" type="ORF">DCS45_09325</name>
</gene>
<dbReference type="Gene3D" id="2.70.98.90">
    <property type="match status" value="1"/>
</dbReference>
<dbReference type="GO" id="GO:0005886">
    <property type="term" value="C:plasma membrane"/>
    <property type="evidence" value="ECO:0007669"/>
    <property type="project" value="UniProtKB-SubCell"/>
</dbReference>
<accession>A0A348WBZ8</accession>
<keyword evidence="5" id="KW-1003">Cell membrane</keyword>
<comment type="subcellular location">
    <subcellularLocation>
        <location evidence="1">Cell membrane</location>
        <topology evidence="1">Multi-pass membrane protein</topology>
    </subcellularLocation>
</comment>
<keyword evidence="4" id="KW-0813">Transport</keyword>
<evidence type="ECO:0000256" key="6">
    <source>
        <dbReference type="ARBA" id="ARBA00022927"/>
    </source>
</evidence>
<dbReference type="NCBIfam" id="TIGR03593">
    <property type="entry name" value="yidC_nterm"/>
    <property type="match status" value="1"/>
</dbReference>
<evidence type="ECO:0000256" key="1">
    <source>
        <dbReference type="ARBA" id="ARBA00004651"/>
    </source>
</evidence>
<keyword evidence="7" id="KW-0143">Chaperone</keyword>
<feature type="transmembrane region" description="Helical" evidence="11">
    <location>
        <begin position="7"/>
        <end position="29"/>
    </location>
</feature>
<keyword evidence="11" id="KW-0472">Membrane</keyword>
<feature type="region of interest" description="Disordered" evidence="10">
    <location>
        <begin position="37"/>
        <end position="82"/>
    </location>
</feature>
<proteinExistence type="inferred from homology"/>
<evidence type="ECO:0000256" key="8">
    <source>
        <dbReference type="ARBA" id="ARBA00033245"/>
    </source>
</evidence>
<dbReference type="CDD" id="cd19961">
    <property type="entry name" value="EcYidC-like_peri"/>
    <property type="match status" value="1"/>
</dbReference>
<feature type="non-terminal residue" evidence="13">
    <location>
        <position position="344"/>
    </location>
</feature>
<dbReference type="Pfam" id="PF14849">
    <property type="entry name" value="YidC_periplas"/>
    <property type="match status" value="1"/>
</dbReference>
<evidence type="ECO:0000313" key="14">
    <source>
        <dbReference type="Proteomes" id="UP000264719"/>
    </source>
</evidence>
<dbReference type="AlphaFoldDB" id="A0A348WBZ8"/>
<name>A0A348WBZ8_9RHOB</name>
<comment type="similarity">
    <text evidence="2">Belongs to the OXA1/ALB3/YidC family. Type 1 subfamily.</text>
</comment>
<keyword evidence="11" id="KW-1133">Transmembrane helix</keyword>
<keyword evidence="11" id="KW-0812">Transmembrane</keyword>
<sequence>MDDQNKNLILASILSLLVIIIWTVLFPAAETDLPADTATTTASAPAGDTALTPGSAGGEVSTETTAPAEPLPESAPRVAVETPSVTGSISLRGGRLDELALNNYRESLDPGAEIVTLLNPTGSASPYYALFGWAPGTGLNSDAVPGANTLWSVETGETLTPDSPVTLLWENGQGLTFRREISVDAKYMFTIRQTVENTGDAAPVLAPYGIIARHGEPADLKNFFILHEGAVQMADGELNEIDYDDFEGAGNHTPLKVATNGWTGFTDHYWMTTLIPRGETGFDLSTFQDPRRNIYQTTVKQPAITLEPGQTAEATTQLFAGAKEWETIRNYQNKGGVDKFLDSI</sequence>
<comment type="caution">
    <text evidence="13">The sequence shown here is derived from an EMBL/GenBank/DDBJ whole genome shotgun (WGS) entry which is preliminary data.</text>
</comment>
<evidence type="ECO:0000256" key="5">
    <source>
        <dbReference type="ARBA" id="ARBA00022475"/>
    </source>
</evidence>
<dbReference type="InterPro" id="IPR028053">
    <property type="entry name" value="Membr_insert_YidC_N"/>
</dbReference>
<protein>
    <recommendedName>
        <fullName evidence="3">Membrane protein insertase YidC</fullName>
    </recommendedName>
    <alternativeName>
        <fullName evidence="9">Foldase YidC</fullName>
    </alternativeName>
    <alternativeName>
        <fullName evidence="8">Membrane integrase YidC</fullName>
    </alternativeName>
</protein>
<evidence type="ECO:0000256" key="11">
    <source>
        <dbReference type="SAM" id="Phobius"/>
    </source>
</evidence>
<feature type="domain" description="Membrane insertase YidC N-terminal" evidence="12">
    <location>
        <begin position="77"/>
        <end position="332"/>
    </location>
</feature>
<evidence type="ECO:0000256" key="4">
    <source>
        <dbReference type="ARBA" id="ARBA00022448"/>
    </source>
</evidence>
<evidence type="ECO:0000256" key="10">
    <source>
        <dbReference type="SAM" id="MobiDB-lite"/>
    </source>
</evidence>
<evidence type="ECO:0000256" key="9">
    <source>
        <dbReference type="ARBA" id="ARBA00033342"/>
    </source>
</evidence>
<dbReference type="Proteomes" id="UP000264719">
    <property type="component" value="Unassembled WGS sequence"/>
</dbReference>
<evidence type="ECO:0000256" key="3">
    <source>
        <dbReference type="ARBA" id="ARBA00015325"/>
    </source>
</evidence>
<evidence type="ECO:0000313" key="13">
    <source>
        <dbReference type="EMBL" id="HAR52060.1"/>
    </source>
</evidence>
<feature type="compositionally biased region" description="Low complexity" evidence="10">
    <location>
        <begin position="37"/>
        <end position="50"/>
    </location>
</feature>
<dbReference type="InterPro" id="IPR038221">
    <property type="entry name" value="YidC_periplasmic_sf"/>
</dbReference>
<dbReference type="EMBL" id="DMVW01000092">
    <property type="protein sequence ID" value="HAR52060.1"/>
    <property type="molecule type" value="Genomic_DNA"/>
</dbReference>
<reference evidence="13 14" key="1">
    <citation type="journal article" date="2018" name="Nat. Biotechnol.">
        <title>A standardized bacterial taxonomy based on genome phylogeny substantially revises the tree of life.</title>
        <authorList>
            <person name="Parks D.H."/>
            <person name="Chuvochina M."/>
            <person name="Waite D.W."/>
            <person name="Rinke C."/>
            <person name="Skarshewski A."/>
            <person name="Chaumeil P.A."/>
            <person name="Hugenholtz P."/>
        </authorList>
    </citation>
    <scope>NUCLEOTIDE SEQUENCE [LARGE SCALE GENOMIC DNA]</scope>
    <source>
        <strain evidence="13">UBA9169</strain>
    </source>
</reference>
<evidence type="ECO:0000259" key="12">
    <source>
        <dbReference type="Pfam" id="PF14849"/>
    </source>
</evidence>
<dbReference type="GO" id="GO:0015031">
    <property type="term" value="P:protein transport"/>
    <property type="evidence" value="ECO:0007669"/>
    <property type="project" value="UniProtKB-KW"/>
</dbReference>
<evidence type="ECO:0000256" key="2">
    <source>
        <dbReference type="ARBA" id="ARBA00010527"/>
    </source>
</evidence>